<dbReference type="AlphaFoldDB" id="A0A0A9H6I9"/>
<organism evidence="1">
    <name type="scientific">Arundo donax</name>
    <name type="common">Giant reed</name>
    <name type="synonym">Donax arundinaceus</name>
    <dbReference type="NCBI Taxonomy" id="35708"/>
    <lineage>
        <taxon>Eukaryota</taxon>
        <taxon>Viridiplantae</taxon>
        <taxon>Streptophyta</taxon>
        <taxon>Embryophyta</taxon>
        <taxon>Tracheophyta</taxon>
        <taxon>Spermatophyta</taxon>
        <taxon>Magnoliopsida</taxon>
        <taxon>Liliopsida</taxon>
        <taxon>Poales</taxon>
        <taxon>Poaceae</taxon>
        <taxon>PACMAD clade</taxon>
        <taxon>Arundinoideae</taxon>
        <taxon>Arundineae</taxon>
        <taxon>Arundo</taxon>
    </lineage>
</organism>
<dbReference type="EMBL" id="GBRH01169403">
    <property type="protein sequence ID" value="JAE28493.1"/>
    <property type="molecule type" value="Transcribed_RNA"/>
</dbReference>
<reference evidence="1" key="1">
    <citation type="submission" date="2014-09" db="EMBL/GenBank/DDBJ databases">
        <authorList>
            <person name="Magalhaes I.L.F."/>
            <person name="Oliveira U."/>
            <person name="Santos F.R."/>
            <person name="Vidigal T.H.D.A."/>
            <person name="Brescovit A.D."/>
            <person name="Santos A.J."/>
        </authorList>
    </citation>
    <scope>NUCLEOTIDE SEQUENCE</scope>
    <source>
        <tissue evidence="1">Shoot tissue taken approximately 20 cm above the soil surface</tissue>
    </source>
</reference>
<reference evidence="1" key="2">
    <citation type="journal article" date="2015" name="Data Brief">
        <title>Shoot transcriptome of the giant reed, Arundo donax.</title>
        <authorList>
            <person name="Barrero R.A."/>
            <person name="Guerrero F.D."/>
            <person name="Moolhuijzen P."/>
            <person name="Goolsby J.A."/>
            <person name="Tidwell J."/>
            <person name="Bellgard S.E."/>
            <person name="Bellgard M.I."/>
        </authorList>
    </citation>
    <scope>NUCLEOTIDE SEQUENCE</scope>
    <source>
        <tissue evidence="1">Shoot tissue taken approximately 20 cm above the soil surface</tissue>
    </source>
</reference>
<evidence type="ECO:0000313" key="1">
    <source>
        <dbReference type="EMBL" id="JAE28493.1"/>
    </source>
</evidence>
<sequence length="30" mass="3569">MRLDHKRSRCLQAHLLAISKKQETVLDYSQ</sequence>
<name>A0A0A9H6I9_ARUDO</name>
<proteinExistence type="predicted"/>
<protein>
    <submittedName>
        <fullName evidence="1">Uncharacterized protein</fullName>
    </submittedName>
</protein>
<accession>A0A0A9H6I9</accession>